<proteinExistence type="predicted"/>
<dbReference type="GO" id="GO:0019185">
    <property type="term" value="C:snRNA-activating protein complex"/>
    <property type="evidence" value="ECO:0007669"/>
    <property type="project" value="TreeGrafter"/>
</dbReference>
<dbReference type="InterPro" id="IPR019188">
    <property type="entry name" value="SNAPC1"/>
</dbReference>
<accession>A0A9D4C226</accession>
<dbReference type="GO" id="GO:0043565">
    <property type="term" value="F:sequence-specific DNA binding"/>
    <property type="evidence" value="ECO:0007669"/>
    <property type="project" value="TreeGrafter"/>
</dbReference>
<protein>
    <recommendedName>
        <fullName evidence="3">snRNA-activating protein complex subunit 1</fullName>
    </recommendedName>
</protein>
<dbReference type="Pfam" id="PF09808">
    <property type="entry name" value="SNAPC1"/>
    <property type="match status" value="1"/>
</dbReference>
<dbReference type="Proteomes" id="UP000828390">
    <property type="component" value="Unassembled WGS sequence"/>
</dbReference>
<evidence type="ECO:0000313" key="1">
    <source>
        <dbReference type="EMBL" id="KAH3715741.1"/>
    </source>
</evidence>
<dbReference type="GO" id="GO:0042795">
    <property type="term" value="P:snRNA transcription by RNA polymerase II"/>
    <property type="evidence" value="ECO:0007669"/>
    <property type="project" value="TreeGrafter"/>
</dbReference>
<dbReference type="GO" id="GO:0042796">
    <property type="term" value="P:snRNA transcription by RNA polymerase III"/>
    <property type="evidence" value="ECO:0007669"/>
    <property type="project" value="TreeGrafter"/>
</dbReference>
<dbReference type="AlphaFoldDB" id="A0A9D4C226"/>
<dbReference type="PANTHER" id="PTHR15131:SF3">
    <property type="entry name" value="SNRNA-ACTIVATING PROTEIN COMPLEX SUBUNIT 1"/>
    <property type="match status" value="1"/>
</dbReference>
<organism evidence="1 2">
    <name type="scientific">Dreissena polymorpha</name>
    <name type="common">Zebra mussel</name>
    <name type="synonym">Mytilus polymorpha</name>
    <dbReference type="NCBI Taxonomy" id="45954"/>
    <lineage>
        <taxon>Eukaryota</taxon>
        <taxon>Metazoa</taxon>
        <taxon>Spiralia</taxon>
        <taxon>Lophotrochozoa</taxon>
        <taxon>Mollusca</taxon>
        <taxon>Bivalvia</taxon>
        <taxon>Autobranchia</taxon>
        <taxon>Heteroconchia</taxon>
        <taxon>Euheterodonta</taxon>
        <taxon>Imparidentia</taxon>
        <taxon>Neoheterodontei</taxon>
        <taxon>Myida</taxon>
        <taxon>Dreissenoidea</taxon>
        <taxon>Dreissenidae</taxon>
        <taxon>Dreissena</taxon>
    </lineage>
</organism>
<sequence length="200" mass="23470">MSAKISRNPKPRYQPELGVKQDFETLLQTFAEFGTVRYAKFAEVWRDMNMSYFCAGRQSQRECREFVEEVFDLAVPYWLPPSSFLVRAGALYLMYGLYNFQLVIPKVKFRVTADQWRTILEFQQEARDQQHLDLDYVFQKMVLEKAFCYVATPKEMYPTSKDQNESTYISDNLKEESSTVEDIFSSSALNVSFFKTMCST</sequence>
<keyword evidence="2" id="KW-1185">Reference proteome</keyword>
<evidence type="ECO:0008006" key="3">
    <source>
        <dbReference type="Google" id="ProtNLM"/>
    </source>
</evidence>
<evidence type="ECO:0000313" key="2">
    <source>
        <dbReference type="Proteomes" id="UP000828390"/>
    </source>
</evidence>
<name>A0A9D4C226_DREPO</name>
<reference evidence="1" key="1">
    <citation type="journal article" date="2019" name="bioRxiv">
        <title>The Genome of the Zebra Mussel, Dreissena polymorpha: A Resource for Invasive Species Research.</title>
        <authorList>
            <person name="McCartney M.A."/>
            <person name="Auch B."/>
            <person name="Kono T."/>
            <person name="Mallez S."/>
            <person name="Zhang Y."/>
            <person name="Obille A."/>
            <person name="Becker A."/>
            <person name="Abrahante J.E."/>
            <person name="Garbe J."/>
            <person name="Badalamenti J.P."/>
            <person name="Herman A."/>
            <person name="Mangelson H."/>
            <person name="Liachko I."/>
            <person name="Sullivan S."/>
            <person name="Sone E.D."/>
            <person name="Koren S."/>
            <person name="Silverstein K.A.T."/>
            <person name="Beckman K.B."/>
            <person name="Gohl D.M."/>
        </authorList>
    </citation>
    <scope>NUCLEOTIDE SEQUENCE</scope>
    <source>
        <strain evidence="1">Duluth1</strain>
        <tissue evidence="1">Whole animal</tissue>
    </source>
</reference>
<dbReference type="PANTHER" id="PTHR15131">
    <property type="entry name" value="SMALL NUCLEAR RNA ACTIVATING COMPLEX, POLYPEPTIDE 1"/>
    <property type="match status" value="1"/>
</dbReference>
<gene>
    <name evidence="1" type="ORF">DPMN_058453</name>
</gene>
<comment type="caution">
    <text evidence="1">The sequence shown here is derived from an EMBL/GenBank/DDBJ whole genome shotgun (WGS) entry which is preliminary data.</text>
</comment>
<reference evidence="1" key="2">
    <citation type="submission" date="2020-11" db="EMBL/GenBank/DDBJ databases">
        <authorList>
            <person name="McCartney M.A."/>
            <person name="Auch B."/>
            <person name="Kono T."/>
            <person name="Mallez S."/>
            <person name="Becker A."/>
            <person name="Gohl D.M."/>
            <person name="Silverstein K.A.T."/>
            <person name="Koren S."/>
            <person name="Bechman K.B."/>
            <person name="Herman A."/>
            <person name="Abrahante J.E."/>
            <person name="Garbe J."/>
        </authorList>
    </citation>
    <scope>NUCLEOTIDE SEQUENCE</scope>
    <source>
        <strain evidence="1">Duluth1</strain>
        <tissue evidence="1">Whole animal</tissue>
    </source>
</reference>
<dbReference type="EMBL" id="JAIWYP010000013">
    <property type="protein sequence ID" value="KAH3715741.1"/>
    <property type="molecule type" value="Genomic_DNA"/>
</dbReference>